<dbReference type="SUPFAM" id="SSF160719">
    <property type="entry name" value="gpW/gp25-like"/>
    <property type="match status" value="1"/>
</dbReference>
<sequence>MVRFRRHIISRGDTLQSISQYLLGDYRFWEEIARFNNLKHPYIVETVEEKMSNPEHLVTIGDTILIKTSNDEQSDLIQELRSTPRYNQEEIYSLALGKDLDVMPLPRNIASPGNDAEILEMKGNDRGQVSTVKGIENLKQSLFIRLITPIGSYIGHPEYGSRLHQYLGLKNNEETATLINIEIERVIRTDGRVSNVQLNNFTIEGDTYTSSFTVTTMNQDEAFEFVLSMQEDGPVVLLS</sequence>
<keyword evidence="2" id="KW-1185">Reference proteome</keyword>
<dbReference type="KEGG" id="vg:28799497"/>
<protein>
    <submittedName>
        <fullName evidence="1">Putative baseplate assembly protein</fullName>
    </submittedName>
</protein>
<accession>A0A142F1F5</accession>
<dbReference type="GeneID" id="28799497"/>
<dbReference type="InterPro" id="IPR036779">
    <property type="entry name" value="LysM_dom_sf"/>
</dbReference>
<name>A0A142F1F5_9CAUD</name>
<dbReference type="InterPro" id="IPR020288">
    <property type="entry name" value="Sheath_initiator"/>
</dbReference>
<reference evidence="1 2" key="1">
    <citation type="submission" date="2016-01" db="EMBL/GenBank/DDBJ databases">
        <title>Isolation and characterization of bacteriophages from East Africa Rift Valley soda lakes.</title>
        <authorList>
            <person name="van Zyl L.J."/>
            <person name="Nemavhulani S."/>
            <person name="Cowan D.A."/>
            <person name="Trindade M.I."/>
        </authorList>
    </citation>
    <scope>NUCLEOTIDE SEQUENCE [LARGE SCALE GENOMIC DNA]</scope>
</reference>
<evidence type="ECO:0000313" key="2">
    <source>
        <dbReference type="Proteomes" id="UP000201588"/>
    </source>
</evidence>
<proteinExistence type="predicted"/>
<dbReference type="Proteomes" id="UP000201588">
    <property type="component" value="Segment"/>
</dbReference>
<dbReference type="EMBL" id="KU640380">
    <property type="protein sequence ID" value="AMQ66612.1"/>
    <property type="molecule type" value="Genomic_DNA"/>
</dbReference>
<dbReference type="RefSeq" id="YP_009275302.1">
    <property type="nucleotide sequence ID" value="NC_030925.1"/>
</dbReference>
<organism evidence="1 2">
    <name type="scientific">Bacillus phage Shbh1</name>
    <dbReference type="NCBI Taxonomy" id="1796992"/>
    <lineage>
        <taxon>Viruses</taxon>
        <taxon>Duplodnaviria</taxon>
        <taxon>Heunggongvirae</taxon>
        <taxon>Uroviricota</taxon>
        <taxon>Caudoviricetes</taxon>
        <taxon>Herelleviridae</taxon>
        <taxon>Bastillevirinae</taxon>
        <taxon>Shalavirus</taxon>
        <taxon>Shalavirus Shbh1</taxon>
    </lineage>
</organism>
<dbReference type="Gene3D" id="3.10.450.40">
    <property type="match status" value="1"/>
</dbReference>
<dbReference type="Gene3D" id="3.10.350.10">
    <property type="entry name" value="LysM domain"/>
    <property type="match status" value="1"/>
</dbReference>
<evidence type="ECO:0000313" key="1">
    <source>
        <dbReference type="EMBL" id="AMQ66612.1"/>
    </source>
</evidence>
<dbReference type="Pfam" id="PF10934">
    <property type="entry name" value="Sheath_initiator"/>
    <property type="match status" value="1"/>
</dbReference>
<dbReference type="OrthoDB" id="7416at10239"/>